<keyword evidence="6 7" id="KW-0472">Membrane</keyword>
<keyword evidence="4 7" id="KW-0812">Transmembrane</keyword>
<organism evidence="9">
    <name type="scientific">Geobacillus stearothermophilus</name>
    <name type="common">Bacillus stearothermophilus</name>
    <dbReference type="NCBI Taxonomy" id="1422"/>
    <lineage>
        <taxon>Bacteria</taxon>
        <taxon>Bacillati</taxon>
        <taxon>Bacillota</taxon>
        <taxon>Bacilli</taxon>
        <taxon>Bacillales</taxon>
        <taxon>Anoxybacillaceae</taxon>
        <taxon>Geobacillus</taxon>
    </lineage>
</organism>
<evidence type="ECO:0000256" key="6">
    <source>
        <dbReference type="ARBA" id="ARBA00023136"/>
    </source>
</evidence>
<dbReference type="InterPro" id="IPR036259">
    <property type="entry name" value="MFS_trans_sf"/>
</dbReference>
<dbReference type="PANTHER" id="PTHR23513">
    <property type="entry name" value="INTEGRAL MEMBRANE EFFLUX PROTEIN-RELATED"/>
    <property type="match status" value="1"/>
</dbReference>
<dbReference type="EMBL" id="AM886060">
    <property type="protein sequence ID" value="CAP08238.1"/>
    <property type="molecule type" value="Genomic_DNA"/>
</dbReference>
<keyword evidence="9" id="KW-0614">Plasmid</keyword>
<evidence type="ECO:0000256" key="4">
    <source>
        <dbReference type="ARBA" id="ARBA00022692"/>
    </source>
</evidence>
<feature type="transmembrane region" description="Helical" evidence="7">
    <location>
        <begin position="262"/>
        <end position="283"/>
    </location>
</feature>
<reference evidence="9" key="2">
    <citation type="journal article" date="2008" name="Extremophiles">
        <title>Complete nucleotide sequence of pGS18, a 62.8-kb plasmid from Geobacillus stearothermophilus strain 18.</title>
        <authorList>
            <person name="Stuknyte M."/>
            <person name="Guglielmetti S."/>
            <person name="Mora D."/>
            <person name="Kuisiene N."/>
            <person name="Parini C."/>
            <person name="Citavicius D."/>
        </authorList>
    </citation>
    <scope>NUCLEOTIDE SEQUENCE [LARGE SCALE GENOMIC DNA]</scope>
    <source>
        <strain evidence="9">18</strain>
    </source>
</reference>
<feature type="transmembrane region" description="Helical" evidence="7">
    <location>
        <begin position="226"/>
        <end position="250"/>
    </location>
</feature>
<dbReference type="PRINTS" id="PR01988">
    <property type="entry name" value="EXPORTERBACE"/>
</dbReference>
<comment type="subcellular location">
    <subcellularLocation>
        <location evidence="1">Cell membrane</location>
        <topology evidence="1">Multi-pass membrane protein</topology>
    </subcellularLocation>
</comment>
<feature type="transmembrane region" description="Helical" evidence="7">
    <location>
        <begin position="353"/>
        <end position="373"/>
    </location>
</feature>
<dbReference type="PROSITE" id="PS50850">
    <property type="entry name" value="MFS"/>
    <property type="match status" value="1"/>
</dbReference>
<evidence type="ECO:0000256" key="7">
    <source>
        <dbReference type="SAM" id="Phobius"/>
    </source>
</evidence>
<dbReference type="CDD" id="cd06173">
    <property type="entry name" value="MFS_MefA_like"/>
    <property type="match status" value="1"/>
</dbReference>
<evidence type="ECO:0000256" key="3">
    <source>
        <dbReference type="ARBA" id="ARBA00022475"/>
    </source>
</evidence>
<dbReference type="Pfam" id="PF05977">
    <property type="entry name" value="MFS_3"/>
    <property type="match status" value="1"/>
</dbReference>
<dbReference type="RefSeq" id="WP_012301098.1">
    <property type="nucleotide sequence ID" value="NC_010420.1"/>
</dbReference>
<keyword evidence="5 7" id="KW-1133">Transmembrane helix</keyword>
<dbReference type="AlphaFoldDB" id="A0A916KNJ8"/>
<evidence type="ECO:0000256" key="2">
    <source>
        <dbReference type="ARBA" id="ARBA00022448"/>
    </source>
</evidence>
<evidence type="ECO:0000313" key="9">
    <source>
        <dbReference type="EMBL" id="CAP08238.1"/>
    </source>
</evidence>
<evidence type="ECO:0000259" key="8">
    <source>
        <dbReference type="PROSITE" id="PS50850"/>
    </source>
</evidence>
<feature type="domain" description="Major facilitator superfamily (MFS) profile" evidence="8">
    <location>
        <begin position="1"/>
        <end position="405"/>
    </location>
</feature>
<keyword evidence="2" id="KW-0813">Transport</keyword>
<feature type="transmembrane region" description="Helical" evidence="7">
    <location>
        <begin position="314"/>
        <end position="332"/>
    </location>
</feature>
<dbReference type="SUPFAM" id="SSF103473">
    <property type="entry name" value="MFS general substrate transporter"/>
    <property type="match status" value="1"/>
</dbReference>
<gene>
    <name evidence="9" type="ORF">pGS18_ORF27</name>
</gene>
<dbReference type="InterPro" id="IPR022324">
    <property type="entry name" value="Bacilysin_exporter_BacE_put"/>
</dbReference>
<protein>
    <submittedName>
        <fullName evidence="9">Membrane transporter protein</fullName>
    </submittedName>
</protein>
<feature type="transmembrane region" description="Helical" evidence="7">
    <location>
        <begin position="20"/>
        <end position="40"/>
    </location>
</feature>
<dbReference type="InterPro" id="IPR010290">
    <property type="entry name" value="TM_effector"/>
</dbReference>
<accession>A0A916KNJ8</accession>
<dbReference type="InterPro" id="IPR020846">
    <property type="entry name" value="MFS_dom"/>
</dbReference>
<name>A0A916KNJ8_GEOSE</name>
<feature type="transmembrane region" description="Helical" evidence="7">
    <location>
        <begin position="290"/>
        <end position="308"/>
    </location>
</feature>
<dbReference type="GO" id="GO:0022857">
    <property type="term" value="F:transmembrane transporter activity"/>
    <property type="evidence" value="ECO:0007669"/>
    <property type="project" value="InterPro"/>
</dbReference>
<proteinExistence type="predicted"/>
<dbReference type="GO" id="GO:0005886">
    <property type="term" value="C:plasma membrane"/>
    <property type="evidence" value="ECO:0007669"/>
    <property type="project" value="UniProtKB-SubCell"/>
</dbReference>
<reference evidence="9" key="1">
    <citation type="journal article" date="2007" name="Ann. Microbiol.">
        <title>Identification and in silico characterization of putative conjugative transfer genes on Geobacillus stearothermophilus plasmids.</title>
        <authorList>
            <person name="Stuknyte M."/>
            <person name="Guglielmetti S."/>
            <person name="Ricci G."/>
            <person name="Mora D."/>
            <person name="Kuisiene N."/>
            <person name="Parini C."/>
            <person name="Citavicius D."/>
        </authorList>
    </citation>
    <scope>NUCLEOTIDE SEQUENCE [LARGE SCALE GENOMIC DNA]</scope>
    <source>
        <strain evidence="9">18</strain>
        <plasmid evidence="9">pGS18</plasmid>
    </source>
</reference>
<geneLocation type="plasmid" evidence="9">
    <name>pGS18</name>
</geneLocation>
<sequence length="419" mass="46582">MVLKGRSLDRLIRLWLLENLVNFLGNGMVEIAILWTLIIITDNPTYVGLYIILKTLTGLVFTPIAGVMADRFSRKKIIIISNLFRALTQIITAVIILVFPSFTIAGLLIGILCVTAGSNFFFPAVSSLIKDIIPREKFLQASAYRGACLQGGYLVGASLSGFLLNLFAFPIILIIDACTYIVSIFIFLSFPEDREIKNEQHSISVQFTLFKDIKEGLTYLRTNKKVYTFLLIGLGPGLGMVVINTFLSYYVHSQLKLTSTHFGIIEGAYAIGAIFAGVLIGNIQKRLNSFNLATTSLLLFPILFFVMFFPINFYVLFITFIVFGVVVMVQNSSFQTIITESTDGSFLGRVLSFNYFVTSAIFPLITLLIGLIVPKVLSVNILFLCTGIFLLIVSILGVLYIQSLKRNISNQIEPFKEGI</sequence>
<evidence type="ECO:0000256" key="5">
    <source>
        <dbReference type="ARBA" id="ARBA00022989"/>
    </source>
</evidence>
<feature type="transmembrane region" description="Helical" evidence="7">
    <location>
        <begin position="46"/>
        <end position="65"/>
    </location>
</feature>
<keyword evidence="3" id="KW-1003">Cell membrane</keyword>
<dbReference type="PANTHER" id="PTHR23513:SF6">
    <property type="entry name" value="MAJOR FACILITATOR SUPERFAMILY ASSOCIATED DOMAIN-CONTAINING PROTEIN"/>
    <property type="match status" value="1"/>
</dbReference>
<dbReference type="Gene3D" id="1.20.1250.20">
    <property type="entry name" value="MFS general substrate transporter like domains"/>
    <property type="match status" value="1"/>
</dbReference>
<feature type="transmembrane region" description="Helical" evidence="7">
    <location>
        <begin position="379"/>
        <end position="401"/>
    </location>
</feature>
<evidence type="ECO:0000256" key="1">
    <source>
        <dbReference type="ARBA" id="ARBA00004651"/>
    </source>
</evidence>
<feature type="transmembrane region" description="Helical" evidence="7">
    <location>
        <begin position="169"/>
        <end position="190"/>
    </location>
</feature>